<dbReference type="HOGENOM" id="CLU_002738_5_0_1"/>
<accession>T1G6Y6</accession>
<dbReference type="AlphaFoldDB" id="T1G6Y6"/>
<dbReference type="PROSITE" id="PS50003">
    <property type="entry name" value="PH_DOMAIN"/>
    <property type="match status" value="1"/>
</dbReference>
<dbReference type="InterPro" id="IPR001711">
    <property type="entry name" value="PLipase_C_Pinositol-sp_Y"/>
</dbReference>
<protein>
    <recommendedName>
        <fullName evidence="2 14">Phosphoinositide phospholipase C</fullName>
        <ecNumber evidence="2 14">3.1.4.11</ecNumber>
    </recommendedName>
</protein>
<dbReference type="InterPro" id="IPR036028">
    <property type="entry name" value="SH3-like_dom_sf"/>
</dbReference>
<evidence type="ECO:0000256" key="5">
    <source>
        <dbReference type="ARBA" id="ARBA00022737"/>
    </source>
</evidence>
<evidence type="ECO:0000256" key="3">
    <source>
        <dbReference type="ARBA" id="ARBA00022443"/>
    </source>
</evidence>
<reference evidence="21" key="1">
    <citation type="submission" date="2012-12" db="EMBL/GenBank/DDBJ databases">
        <authorList>
            <person name="Hellsten U."/>
            <person name="Grimwood J."/>
            <person name="Chapman J.A."/>
            <person name="Shapiro H."/>
            <person name="Aerts A."/>
            <person name="Otillar R.P."/>
            <person name="Terry A.Y."/>
            <person name="Boore J.L."/>
            <person name="Simakov O."/>
            <person name="Marletaz F."/>
            <person name="Cho S.-J."/>
            <person name="Edsinger-Gonzales E."/>
            <person name="Havlak P."/>
            <person name="Kuo D.-H."/>
            <person name="Larsson T."/>
            <person name="Lv J."/>
            <person name="Arendt D."/>
            <person name="Savage R."/>
            <person name="Osoegawa K."/>
            <person name="de Jong P."/>
            <person name="Lindberg D.R."/>
            <person name="Seaver E.C."/>
            <person name="Weisblat D.A."/>
            <person name="Putnam N.H."/>
            <person name="Grigoriev I.V."/>
            <person name="Rokhsar D.S."/>
        </authorList>
    </citation>
    <scope>NUCLEOTIDE SEQUENCE</scope>
</reference>
<evidence type="ECO:0000313" key="20">
    <source>
        <dbReference type="EnsemblMetazoa" id="HelroP88112"/>
    </source>
</evidence>
<comment type="catalytic activity">
    <reaction evidence="14">
        <text>a 1,2-diacyl-sn-glycero-3-phospho-(1D-myo-inositol-4,5-bisphosphate) + H2O = 1D-myo-inositol 1,4,5-trisphosphate + a 1,2-diacyl-sn-glycerol + H(+)</text>
        <dbReference type="Rhea" id="RHEA:33179"/>
        <dbReference type="ChEBI" id="CHEBI:15377"/>
        <dbReference type="ChEBI" id="CHEBI:15378"/>
        <dbReference type="ChEBI" id="CHEBI:17815"/>
        <dbReference type="ChEBI" id="CHEBI:58456"/>
        <dbReference type="ChEBI" id="CHEBI:203600"/>
        <dbReference type="EC" id="3.1.4.11"/>
    </reaction>
</comment>
<dbReference type="SMART" id="SM00252">
    <property type="entry name" value="SH2"/>
    <property type="match status" value="2"/>
</dbReference>
<dbReference type="GO" id="GO:0010634">
    <property type="term" value="P:positive regulation of epithelial cell migration"/>
    <property type="evidence" value="ECO:0000318"/>
    <property type="project" value="GO_Central"/>
</dbReference>
<comment type="cofactor">
    <cofactor evidence="1">
        <name>Ca(2+)</name>
        <dbReference type="ChEBI" id="CHEBI:29108"/>
    </cofactor>
</comment>
<dbReference type="CTD" id="20216833"/>
<evidence type="ECO:0000256" key="4">
    <source>
        <dbReference type="ARBA" id="ARBA00022553"/>
    </source>
</evidence>
<evidence type="ECO:0000259" key="18">
    <source>
        <dbReference type="PROSITE" id="PS50008"/>
    </source>
</evidence>
<dbReference type="PRINTS" id="PR00390">
    <property type="entry name" value="PHPHLIPASEC"/>
</dbReference>
<organism evidence="20 21">
    <name type="scientific">Helobdella robusta</name>
    <name type="common">Californian leech</name>
    <dbReference type="NCBI Taxonomy" id="6412"/>
    <lineage>
        <taxon>Eukaryota</taxon>
        <taxon>Metazoa</taxon>
        <taxon>Spiralia</taxon>
        <taxon>Lophotrochozoa</taxon>
        <taxon>Annelida</taxon>
        <taxon>Clitellata</taxon>
        <taxon>Hirudinea</taxon>
        <taxon>Rhynchobdellida</taxon>
        <taxon>Glossiphoniidae</taxon>
        <taxon>Helobdella</taxon>
    </lineage>
</organism>
<feature type="domain" description="PH" evidence="17">
    <location>
        <begin position="849"/>
        <end position="907"/>
    </location>
</feature>
<dbReference type="FunFam" id="3.20.20.190:FF:000083">
    <property type="entry name" value="Phosphoinositide phospholipase C"/>
    <property type="match status" value="1"/>
</dbReference>
<dbReference type="FunFam" id="3.30.505.10:FF:000009">
    <property type="entry name" value="1-phosphatidylinositol 4,5-bisphosphate phosphodiesterase gamma"/>
    <property type="match status" value="1"/>
</dbReference>
<dbReference type="EC" id="3.1.4.11" evidence="2 14"/>
<evidence type="ECO:0000256" key="13">
    <source>
        <dbReference type="PROSITE-ProRule" id="PRU00192"/>
    </source>
</evidence>
<dbReference type="eggNOG" id="KOG1264">
    <property type="taxonomic scope" value="Eukaryota"/>
</dbReference>
<dbReference type="CDD" id="cd10341">
    <property type="entry name" value="SH2_N-SH2_PLC_gamma_like"/>
    <property type="match status" value="1"/>
</dbReference>
<dbReference type="InterPro" id="IPR056586">
    <property type="entry name" value="EF-hand_PLCG1"/>
</dbReference>
<dbReference type="FunFam" id="3.20.20.190:FF:000062">
    <property type="entry name" value="1-phosphatidylinositol 4,5-bisphosphate phosphodiesterase gamma"/>
    <property type="match status" value="1"/>
</dbReference>
<dbReference type="Gene3D" id="2.30.29.30">
    <property type="entry name" value="Pleckstrin-homology domain (PH domain)/Phosphotyrosine-binding domain (PTB)"/>
    <property type="match status" value="1"/>
</dbReference>
<dbReference type="Proteomes" id="UP000015101">
    <property type="component" value="Unassembled WGS sequence"/>
</dbReference>
<dbReference type="SMART" id="SM00148">
    <property type="entry name" value="PLCXc"/>
    <property type="match status" value="1"/>
</dbReference>
<dbReference type="SMART" id="SM00149">
    <property type="entry name" value="PLCYc"/>
    <property type="match status" value="1"/>
</dbReference>
<keyword evidence="5" id="KW-0677">Repeat</keyword>
<dbReference type="GO" id="GO:0046488">
    <property type="term" value="P:phosphatidylinositol metabolic process"/>
    <property type="evidence" value="ECO:0000318"/>
    <property type="project" value="GO_Central"/>
</dbReference>
<name>T1G6Y6_HELRO</name>
<feature type="domain" description="SH3" evidence="16">
    <location>
        <begin position="774"/>
        <end position="834"/>
    </location>
</feature>
<dbReference type="InterPro" id="IPR000980">
    <property type="entry name" value="SH2"/>
</dbReference>
<evidence type="ECO:0000256" key="8">
    <source>
        <dbReference type="ARBA" id="ARBA00022963"/>
    </source>
</evidence>
<dbReference type="InterPro" id="IPR036860">
    <property type="entry name" value="SH2_dom_sf"/>
</dbReference>
<keyword evidence="3 13" id="KW-0728">SH3 domain</keyword>
<dbReference type="GO" id="GO:0051209">
    <property type="term" value="P:release of sequestered calcium ion into cytosol"/>
    <property type="evidence" value="ECO:0000318"/>
    <property type="project" value="GO_Central"/>
</dbReference>
<dbReference type="Pfam" id="PF00017">
    <property type="entry name" value="SH2"/>
    <property type="match status" value="2"/>
</dbReference>
<dbReference type="OMA" id="PNECEQW"/>
<dbReference type="PROSITE" id="PS50007">
    <property type="entry name" value="PIPLC_X_DOMAIN"/>
    <property type="match status" value="1"/>
</dbReference>
<evidence type="ECO:0000256" key="9">
    <source>
        <dbReference type="ARBA" id="ARBA00022999"/>
    </source>
</evidence>
<dbReference type="SUPFAM" id="SSF50729">
    <property type="entry name" value="PH domain-like"/>
    <property type="match status" value="1"/>
</dbReference>
<dbReference type="PRINTS" id="PR00401">
    <property type="entry name" value="SH2DOMAIN"/>
</dbReference>
<dbReference type="EMBL" id="KB097587">
    <property type="protein sequence ID" value="ESN93887.1"/>
    <property type="molecule type" value="Genomic_DNA"/>
</dbReference>
<keyword evidence="10 14" id="KW-0443">Lipid metabolism</keyword>
<dbReference type="EnsemblMetazoa" id="HelroT88112">
    <property type="protein sequence ID" value="HelroP88112"/>
    <property type="gene ID" value="HelroG88112"/>
</dbReference>
<dbReference type="PANTHER" id="PTHR10336:SF159">
    <property type="entry name" value="1-PHOSPHATIDYLINOSITOL 4,5-BISPHOSPHATE PHOSPHODIESTERASE GAMMA"/>
    <property type="match status" value="1"/>
</dbReference>
<dbReference type="InterPro" id="IPR001849">
    <property type="entry name" value="PH_domain"/>
</dbReference>
<dbReference type="InterPro" id="IPR000909">
    <property type="entry name" value="PLipase_C_PInositol-sp_X_dom"/>
</dbReference>
<evidence type="ECO:0000256" key="2">
    <source>
        <dbReference type="ARBA" id="ARBA00012368"/>
    </source>
</evidence>
<dbReference type="PROSITE" id="PS50001">
    <property type="entry name" value="SH2"/>
    <property type="match status" value="2"/>
</dbReference>
<reference evidence="20" key="3">
    <citation type="submission" date="2015-06" db="UniProtKB">
        <authorList>
            <consortium name="EnsemblMetazoa"/>
        </authorList>
    </citation>
    <scope>IDENTIFICATION</scope>
</reference>
<dbReference type="FunCoup" id="T1G6Y6">
    <property type="interactions" value="740"/>
</dbReference>
<proteinExistence type="predicted"/>
<dbReference type="GO" id="GO:0004435">
    <property type="term" value="F:phosphatidylinositol-4,5-bisphosphate phospholipase C activity"/>
    <property type="evidence" value="ECO:0000318"/>
    <property type="project" value="GO_Central"/>
</dbReference>
<dbReference type="KEGG" id="hro:HELRODRAFT_88112"/>
<dbReference type="PROSITE" id="PS50008">
    <property type="entry name" value="PIPLC_Y_DOMAIN"/>
    <property type="match status" value="1"/>
</dbReference>
<dbReference type="Gene3D" id="2.30.30.40">
    <property type="entry name" value="SH3 Domains"/>
    <property type="match status" value="1"/>
</dbReference>
<dbReference type="GO" id="GO:0016042">
    <property type="term" value="P:lipid catabolic process"/>
    <property type="evidence" value="ECO:0007669"/>
    <property type="project" value="UniProtKB-KW"/>
</dbReference>
<dbReference type="FunFam" id="3.30.505.10:FF:000011">
    <property type="entry name" value="1-phosphatidylinositol 4,5-bisphosphate phosphodiesterase gamma"/>
    <property type="match status" value="1"/>
</dbReference>
<dbReference type="SUPFAM" id="SSF51695">
    <property type="entry name" value="PLC-like phosphodiesterases"/>
    <property type="match status" value="1"/>
</dbReference>
<keyword evidence="7" id="KW-0106">Calcium</keyword>
<dbReference type="Pfam" id="PF00018">
    <property type="entry name" value="SH3_1"/>
    <property type="match status" value="1"/>
</dbReference>
<dbReference type="PANTHER" id="PTHR10336">
    <property type="entry name" value="PHOSPHOINOSITIDE-SPECIFIC PHOSPHOLIPASE C FAMILY PROTEIN"/>
    <property type="match status" value="1"/>
</dbReference>
<evidence type="ECO:0000313" key="21">
    <source>
        <dbReference type="Proteomes" id="UP000015101"/>
    </source>
</evidence>
<dbReference type="EMBL" id="AMQM01007245">
    <property type="status" value="NOT_ANNOTATED_CDS"/>
    <property type="molecule type" value="Genomic_DNA"/>
</dbReference>
<dbReference type="FunFam" id="2.30.29.30:FF:000025">
    <property type="entry name" value="Phosphoinositide phospholipase C"/>
    <property type="match status" value="1"/>
</dbReference>
<dbReference type="GO" id="GO:0032587">
    <property type="term" value="C:ruffle membrane"/>
    <property type="evidence" value="ECO:0000318"/>
    <property type="project" value="GO_Central"/>
</dbReference>
<dbReference type="InterPro" id="IPR001192">
    <property type="entry name" value="PI-PLC_fam"/>
</dbReference>
<evidence type="ECO:0000259" key="16">
    <source>
        <dbReference type="PROSITE" id="PS50002"/>
    </source>
</evidence>
<dbReference type="Gene3D" id="3.30.505.10">
    <property type="entry name" value="SH2 domain"/>
    <property type="match status" value="2"/>
</dbReference>
<dbReference type="PRINTS" id="PR00452">
    <property type="entry name" value="SH3DOMAIN"/>
</dbReference>
<evidence type="ECO:0000256" key="10">
    <source>
        <dbReference type="ARBA" id="ARBA00023098"/>
    </source>
</evidence>
<feature type="domain" description="PI-PLC Y-box" evidence="18">
    <location>
        <begin position="929"/>
        <end position="1048"/>
    </location>
</feature>
<dbReference type="Pfam" id="PF00388">
    <property type="entry name" value="PI-PLC-X"/>
    <property type="match status" value="1"/>
</dbReference>
<dbReference type="Pfam" id="PF23329">
    <property type="entry name" value="EF_HAND_1_PLCG"/>
    <property type="match status" value="1"/>
</dbReference>
<dbReference type="InterPro" id="IPR001452">
    <property type="entry name" value="SH3_domain"/>
</dbReference>
<keyword evidence="6 14" id="KW-0378">Hydrolase</keyword>
<gene>
    <name evidence="20" type="primary">20216833</name>
    <name evidence="19" type="ORF">HELRODRAFT_88112</name>
</gene>
<reference evidence="19 21" key="2">
    <citation type="journal article" date="2013" name="Nature">
        <title>Insights into bilaterian evolution from three spiralian genomes.</title>
        <authorList>
            <person name="Simakov O."/>
            <person name="Marletaz F."/>
            <person name="Cho S.J."/>
            <person name="Edsinger-Gonzales E."/>
            <person name="Havlak P."/>
            <person name="Hellsten U."/>
            <person name="Kuo D.H."/>
            <person name="Larsson T."/>
            <person name="Lv J."/>
            <person name="Arendt D."/>
            <person name="Savage R."/>
            <person name="Osoegawa K."/>
            <person name="de Jong P."/>
            <person name="Grimwood J."/>
            <person name="Chapman J.A."/>
            <person name="Shapiro H."/>
            <person name="Aerts A."/>
            <person name="Otillar R.P."/>
            <person name="Terry A.Y."/>
            <person name="Boore J.L."/>
            <person name="Grigoriev I.V."/>
            <person name="Lindberg D.R."/>
            <person name="Seaver E.C."/>
            <person name="Weisblat D.A."/>
            <person name="Putnam N.H."/>
            <person name="Rokhsar D.S."/>
        </authorList>
    </citation>
    <scope>NUCLEOTIDE SEQUENCE</scope>
</reference>
<dbReference type="GO" id="GO:0048015">
    <property type="term" value="P:phosphatidylinositol-mediated signaling"/>
    <property type="evidence" value="ECO:0000318"/>
    <property type="project" value="GO_Central"/>
</dbReference>
<evidence type="ECO:0000256" key="7">
    <source>
        <dbReference type="ARBA" id="ARBA00022837"/>
    </source>
</evidence>
<dbReference type="InterPro" id="IPR017946">
    <property type="entry name" value="PLC-like_Pdiesterase_TIM-brl"/>
</dbReference>
<evidence type="ECO:0000256" key="1">
    <source>
        <dbReference type="ARBA" id="ARBA00001913"/>
    </source>
</evidence>
<dbReference type="SUPFAM" id="SSF55550">
    <property type="entry name" value="SH2 domain"/>
    <property type="match status" value="2"/>
</dbReference>
<evidence type="ECO:0000256" key="11">
    <source>
        <dbReference type="ARBA" id="ARBA00023224"/>
    </source>
</evidence>
<evidence type="ECO:0000256" key="12">
    <source>
        <dbReference type="PROSITE-ProRule" id="PRU00191"/>
    </source>
</evidence>
<dbReference type="InterPro" id="IPR011993">
    <property type="entry name" value="PH-like_dom_sf"/>
</dbReference>
<dbReference type="STRING" id="6412.T1G6Y6"/>
<dbReference type="FunFam" id="2.30.30.40:FF:000119">
    <property type="entry name" value="1-phosphatidylinositol 4,5-bisphosphate phosphodiesterase gamma"/>
    <property type="match status" value="1"/>
</dbReference>
<dbReference type="SMART" id="SM00233">
    <property type="entry name" value="PH"/>
    <property type="match status" value="2"/>
</dbReference>
<dbReference type="InterPro" id="IPR035024">
    <property type="entry name" value="PLC-gamma_N-SH2"/>
</dbReference>
<dbReference type="SUPFAM" id="SSF50044">
    <property type="entry name" value="SH3-domain"/>
    <property type="match status" value="1"/>
</dbReference>
<dbReference type="SMART" id="SM00326">
    <property type="entry name" value="SH3"/>
    <property type="match status" value="1"/>
</dbReference>
<evidence type="ECO:0000259" key="15">
    <source>
        <dbReference type="PROSITE" id="PS50001"/>
    </source>
</evidence>
<evidence type="ECO:0000259" key="17">
    <source>
        <dbReference type="PROSITE" id="PS50003"/>
    </source>
</evidence>
<keyword evidence="8 14" id="KW-0442">Lipid degradation</keyword>
<keyword evidence="11" id="KW-0807">Transducer</keyword>
<dbReference type="OrthoDB" id="269822at2759"/>
<keyword evidence="9 12" id="KW-0727">SH2 domain</keyword>
<keyword evidence="4" id="KW-0597">Phosphoprotein</keyword>
<evidence type="ECO:0000256" key="14">
    <source>
        <dbReference type="RuleBase" id="RU361133"/>
    </source>
</evidence>
<dbReference type="Gene3D" id="3.20.20.190">
    <property type="entry name" value="Phosphatidylinositol (PI) phosphodiesterase"/>
    <property type="match status" value="2"/>
</dbReference>
<feature type="domain" description="SH2" evidence="15">
    <location>
        <begin position="536"/>
        <end position="639"/>
    </location>
</feature>
<evidence type="ECO:0000256" key="6">
    <source>
        <dbReference type="ARBA" id="ARBA00022801"/>
    </source>
</evidence>
<dbReference type="PROSITE" id="PS50002">
    <property type="entry name" value="SH3"/>
    <property type="match status" value="1"/>
</dbReference>
<dbReference type="InParanoid" id="T1G6Y6"/>
<dbReference type="RefSeq" id="XP_009028009.1">
    <property type="nucleotide sequence ID" value="XM_009029761.1"/>
</dbReference>
<feature type="domain" description="SH2" evidence="15">
    <location>
        <begin position="648"/>
        <end position="742"/>
    </location>
</feature>
<evidence type="ECO:0000313" key="19">
    <source>
        <dbReference type="EMBL" id="ESN93887.1"/>
    </source>
</evidence>
<sequence>MTSRPHYNAQCSEDEEIRRMMDNGSIMTRYSRKKTYDGQLIKIKLETKEIVWPRSTAPRAEESVDLREVKEIRKSKISKDFERVPEEVNKLDRNQCLVILYGSKFNLKTLSLHVPHPLSTEKWFKGLQSLVNETKKAKNPLKIERWLRKEFYKMEKNDGICMKDLKYWILNNNMKMTNSRLKEIYQDIDPDLKDLSFEGFKMLYQKILFMVLDDFKEFMVNEQKVCTNKQTNKQTHTHICTHRNTLSYIKRHPSIHPSIHLSTIHIQELLSSQTYFFITQFCDYLFSSDNSIFNEYYGSVVQDMDKPLNFYWIASSHNTLYLTGDQIRSESSVDAYTRVLRMGCRCIELDCWDGPSNQPYIYHGHTLTSKIRFMDVLKAIKENAWVASEYPLILSIENHCSISNQRNMAIGFKDIFGEDLLMEPLNNNNSALPSPNQLKRKIIIKHKKLPEGDTLGYVKTDETIMSETDIANSIKNDILYMEDPNDKKWYSHFFMLSLTRLHYTERTNSDNFEESQDSMDDGMEEGNKELHFYEEWFHKKLPGGRLEAEKLLMEYSYLGDGLFLVRESDTFVGDFSLSFLYKGKANHCRIKSRHDRGQTMYYLVEQKLFNSLYNLISHYKTSPLKSHDVNQTLTLAVPQPLSHADKEWYYDSLSREEAEDKLSRIQADGVFLVRKRVPNQRDPDPSQYAISFRSEGKVKHCRIKQEDRCFIIGNAPFESLVELVNYYKKHPLYKKMKLVYAATEQLIRELGNAPNKDCIYQSNDLYQSPNDIESNQCKVKALFDYKCQRNDELTFCKNAIITNVQKEDGHWWRGDHGTQKQGWFPANFVEEVDDEDDDRNDAPLGRLQQGYVDLAGVTVDRISSKRSVNNYFIFRIISPNSSKPLELGARSEAEMEEWIAKIRECSWTAEKQIQEIHTKERSLNIAKEFSDLIVYCQPVKYSEEKVISNRINYYEMFSLPETRIFDKTSQANQQVRTLVQANRKCLTRIYPKGQRIDSSNYDPMPMWNSGCHMAALNYQTGDRSMQLNEGRFQMNGKCGYVLQPDCLKSDNFNPYDSKSLPNKLLTTVFISVRCCC</sequence>
<dbReference type="GeneID" id="20216833"/>
<dbReference type="Pfam" id="PF00387">
    <property type="entry name" value="PI-PLC-Y"/>
    <property type="match status" value="1"/>
</dbReference>
<keyword evidence="21" id="KW-1185">Reference proteome</keyword>